<name>A0AAX1Q695_9BACI</name>
<evidence type="ECO:0000259" key="1">
    <source>
        <dbReference type="PROSITE" id="PS50943"/>
    </source>
</evidence>
<dbReference type="PROSITE" id="PS50943">
    <property type="entry name" value="HTH_CROC1"/>
    <property type="match status" value="1"/>
</dbReference>
<dbReference type="SUPFAM" id="SSF47413">
    <property type="entry name" value="lambda repressor-like DNA-binding domains"/>
    <property type="match status" value="1"/>
</dbReference>
<evidence type="ECO:0000313" key="3">
    <source>
        <dbReference type="Proteomes" id="UP000250174"/>
    </source>
</evidence>
<dbReference type="Pfam" id="PF01381">
    <property type="entry name" value="HTH_3"/>
    <property type="match status" value="1"/>
</dbReference>
<comment type="caution">
    <text evidence="2">The sequence shown here is derived from an EMBL/GenBank/DDBJ whole genome shotgun (WGS) entry which is preliminary data.</text>
</comment>
<reference evidence="2 3" key="1">
    <citation type="submission" date="2016-03" db="EMBL/GenBank/DDBJ databases">
        <title>Comparison of Bacillus endophyticus and B. anthracis characteristics using whole genome sequence analysis and microbiological techniques.</title>
        <authorList>
            <person name="Lekota K.E."/>
            <person name="Mafofo J."/>
            <person name="Rees J."/>
            <person name="Muchadeyi F.C."/>
            <person name="Madoroba E."/>
            <person name="Van Heerden H."/>
        </authorList>
    </citation>
    <scope>NUCLEOTIDE SEQUENCE [LARGE SCALE GENOMIC DNA]</scope>
    <source>
        <strain evidence="2 3">3631_10C</strain>
    </source>
</reference>
<organism evidence="2 3">
    <name type="scientific">Priestia endophytica</name>
    <dbReference type="NCBI Taxonomy" id="135735"/>
    <lineage>
        <taxon>Bacteria</taxon>
        <taxon>Bacillati</taxon>
        <taxon>Bacillota</taxon>
        <taxon>Bacilli</taxon>
        <taxon>Bacillales</taxon>
        <taxon>Bacillaceae</taxon>
        <taxon>Priestia</taxon>
    </lineage>
</organism>
<dbReference type="GO" id="GO:0003677">
    <property type="term" value="F:DNA binding"/>
    <property type="evidence" value="ECO:0007669"/>
    <property type="project" value="InterPro"/>
</dbReference>
<feature type="domain" description="HTH cro/C1-type" evidence="1">
    <location>
        <begin position="7"/>
        <end position="61"/>
    </location>
</feature>
<protein>
    <submittedName>
        <fullName evidence="2">Transcriptional regulator</fullName>
    </submittedName>
</protein>
<gene>
    <name evidence="2" type="ORF">A3864_16215</name>
</gene>
<dbReference type="SMART" id="SM00530">
    <property type="entry name" value="HTH_XRE"/>
    <property type="match status" value="1"/>
</dbReference>
<proteinExistence type="predicted"/>
<dbReference type="Gene3D" id="1.10.260.40">
    <property type="entry name" value="lambda repressor-like DNA-binding domains"/>
    <property type="match status" value="1"/>
</dbReference>
<dbReference type="InterPro" id="IPR001387">
    <property type="entry name" value="Cro/C1-type_HTH"/>
</dbReference>
<dbReference type="RefSeq" id="WP_113765816.1">
    <property type="nucleotide sequence ID" value="NZ_LVYK01000037.1"/>
</dbReference>
<sequence>MEQRTWLLDKRNELKMTQEEVAKLAEIQRPYYTQIESGVRRPSVNVAKKIATIMNFNWVLFFERECSEKLQKANLA</sequence>
<dbReference type="AlphaFoldDB" id="A0AAX1Q695"/>
<dbReference type="EMBL" id="LVYK01000037">
    <property type="protein sequence ID" value="RAS75211.1"/>
    <property type="molecule type" value="Genomic_DNA"/>
</dbReference>
<evidence type="ECO:0000313" key="2">
    <source>
        <dbReference type="EMBL" id="RAS75211.1"/>
    </source>
</evidence>
<dbReference type="CDD" id="cd00093">
    <property type="entry name" value="HTH_XRE"/>
    <property type="match status" value="1"/>
</dbReference>
<dbReference type="InterPro" id="IPR010982">
    <property type="entry name" value="Lambda_DNA-bd_dom_sf"/>
</dbReference>
<dbReference type="Proteomes" id="UP000250174">
    <property type="component" value="Unassembled WGS sequence"/>
</dbReference>
<accession>A0AAX1Q695</accession>